<feature type="transmembrane region" description="Helical" evidence="6">
    <location>
        <begin position="80"/>
        <end position="99"/>
    </location>
</feature>
<dbReference type="EMBL" id="MPUH01000113">
    <property type="protein sequence ID" value="OMJ89951.1"/>
    <property type="molecule type" value="Genomic_DNA"/>
</dbReference>
<evidence type="ECO:0000256" key="5">
    <source>
        <dbReference type="ARBA" id="ARBA00023136"/>
    </source>
</evidence>
<dbReference type="PANTHER" id="PTHR23504">
    <property type="entry name" value="MAJOR FACILITATOR SUPERFAMILY DOMAIN-CONTAINING PROTEIN 10"/>
    <property type="match status" value="1"/>
</dbReference>
<keyword evidence="2" id="KW-0813">Transport</keyword>
<evidence type="ECO:0000259" key="7">
    <source>
        <dbReference type="PROSITE" id="PS50850"/>
    </source>
</evidence>
<sequence length="435" mass="49242">MVDRRKIALFGIYLSLYTNSLMITVMTPIANKMVMYFGMVDDRTKTGYWVGFLTGSITLGRFASSYHWGTLCDKYGTKPMQILGIITTIILTILFGLSSSFYMAILLRFLQGLLSPLTITTKTLISELYPSKEQASAMSWFIVVNSFGSISGNIIGGYLEDPQNYNIWLFNQFPFLLPNLIISLIGLISLIICYLYLDDMQFSESLLNTDNPRSFCNLIKDPLVKQALFIYFICSCNGAGFSELLVLWVWAKKENGGFEFTPDEIGTMSAITICLCMIYIRHIYKILVDSFGLMNSSKYCLQINFIVMLLIPLITFTRFTEILKWVLLIFGSLIYYSLDFVSITNSLIYINNSVKANERGKLNGISLAIASIGRGLFTPIYDIIFAATAESEYYYPLNFAFAFIILSVSILITSIFVRSASKELEHGRDEKIDKE</sequence>
<protein>
    <recommendedName>
        <fullName evidence="7">Major facilitator superfamily (MFS) profile domain-containing protein</fullName>
    </recommendedName>
</protein>
<keyword evidence="3 6" id="KW-0812">Transmembrane</keyword>
<evidence type="ECO:0000256" key="1">
    <source>
        <dbReference type="ARBA" id="ARBA00004141"/>
    </source>
</evidence>
<reference evidence="8 9" key="1">
    <citation type="submission" date="2016-11" db="EMBL/GenBank/DDBJ databases">
        <title>The macronuclear genome of Stentor coeruleus: a giant cell with tiny introns.</title>
        <authorList>
            <person name="Slabodnick M."/>
            <person name="Ruby J.G."/>
            <person name="Reiff S.B."/>
            <person name="Swart E.C."/>
            <person name="Gosai S."/>
            <person name="Prabakaran S."/>
            <person name="Witkowska E."/>
            <person name="Larue G.E."/>
            <person name="Fisher S."/>
            <person name="Freeman R.M."/>
            <person name="Gunawardena J."/>
            <person name="Chu W."/>
            <person name="Stover N.A."/>
            <person name="Gregory B.D."/>
            <person name="Nowacki M."/>
            <person name="Derisi J."/>
            <person name="Roy S.W."/>
            <person name="Marshall W.F."/>
            <person name="Sood P."/>
        </authorList>
    </citation>
    <scope>NUCLEOTIDE SEQUENCE [LARGE SCALE GENOMIC DNA]</scope>
    <source>
        <strain evidence="8">WM001</strain>
    </source>
</reference>
<dbReference type="PROSITE" id="PS50850">
    <property type="entry name" value="MFS"/>
    <property type="match status" value="1"/>
</dbReference>
<proteinExistence type="predicted"/>
<feature type="transmembrane region" description="Helical" evidence="6">
    <location>
        <begin position="325"/>
        <end position="350"/>
    </location>
</feature>
<gene>
    <name evidence="8" type="ORF">SteCoe_7736</name>
</gene>
<organism evidence="8 9">
    <name type="scientific">Stentor coeruleus</name>
    <dbReference type="NCBI Taxonomy" id="5963"/>
    <lineage>
        <taxon>Eukaryota</taxon>
        <taxon>Sar</taxon>
        <taxon>Alveolata</taxon>
        <taxon>Ciliophora</taxon>
        <taxon>Postciliodesmatophora</taxon>
        <taxon>Heterotrichea</taxon>
        <taxon>Heterotrichida</taxon>
        <taxon>Stentoridae</taxon>
        <taxon>Stentor</taxon>
    </lineage>
</organism>
<feature type="transmembrane region" description="Helical" evidence="6">
    <location>
        <begin position="47"/>
        <end position="68"/>
    </location>
</feature>
<accession>A0A1R2CLT7</accession>
<dbReference type="Gene3D" id="1.20.1250.20">
    <property type="entry name" value="MFS general substrate transporter like domains"/>
    <property type="match status" value="1"/>
</dbReference>
<dbReference type="GO" id="GO:0022857">
    <property type="term" value="F:transmembrane transporter activity"/>
    <property type="evidence" value="ECO:0007669"/>
    <property type="project" value="InterPro"/>
</dbReference>
<feature type="transmembrane region" description="Helical" evidence="6">
    <location>
        <begin position="299"/>
        <end position="319"/>
    </location>
</feature>
<feature type="transmembrane region" description="Helical" evidence="6">
    <location>
        <begin position="7"/>
        <end position="27"/>
    </location>
</feature>
<evidence type="ECO:0000256" key="2">
    <source>
        <dbReference type="ARBA" id="ARBA00022448"/>
    </source>
</evidence>
<evidence type="ECO:0000256" key="4">
    <source>
        <dbReference type="ARBA" id="ARBA00022989"/>
    </source>
</evidence>
<dbReference type="SUPFAM" id="SSF103473">
    <property type="entry name" value="MFS general substrate transporter"/>
    <property type="match status" value="1"/>
</dbReference>
<feature type="transmembrane region" description="Helical" evidence="6">
    <location>
        <begin position="362"/>
        <end position="381"/>
    </location>
</feature>
<keyword evidence="4 6" id="KW-1133">Transmembrane helix</keyword>
<feature type="transmembrane region" description="Helical" evidence="6">
    <location>
        <begin position="393"/>
        <end position="417"/>
    </location>
</feature>
<dbReference type="InterPro" id="IPR036259">
    <property type="entry name" value="MFS_trans_sf"/>
</dbReference>
<dbReference type="AlphaFoldDB" id="A0A1R2CLT7"/>
<keyword evidence="5 6" id="KW-0472">Membrane</keyword>
<dbReference type="OrthoDB" id="10041747at2759"/>
<comment type="subcellular location">
    <subcellularLocation>
        <location evidence="1">Membrane</location>
        <topology evidence="1">Multi-pass membrane protein</topology>
    </subcellularLocation>
</comment>
<feature type="domain" description="Major facilitator superfamily (MFS) profile" evidence="7">
    <location>
        <begin position="8"/>
        <end position="425"/>
    </location>
</feature>
<feature type="transmembrane region" description="Helical" evidence="6">
    <location>
        <begin position="228"/>
        <end position="250"/>
    </location>
</feature>
<keyword evidence="9" id="KW-1185">Reference proteome</keyword>
<name>A0A1R2CLT7_9CILI</name>
<comment type="caution">
    <text evidence="8">The sequence shown here is derived from an EMBL/GenBank/DDBJ whole genome shotgun (WGS) entry which is preliminary data.</text>
</comment>
<dbReference type="Pfam" id="PF07690">
    <property type="entry name" value="MFS_1"/>
    <property type="match status" value="1"/>
</dbReference>
<evidence type="ECO:0000256" key="3">
    <source>
        <dbReference type="ARBA" id="ARBA00022692"/>
    </source>
</evidence>
<feature type="transmembrane region" description="Helical" evidence="6">
    <location>
        <begin position="175"/>
        <end position="197"/>
    </location>
</feature>
<evidence type="ECO:0000256" key="6">
    <source>
        <dbReference type="SAM" id="Phobius"/>
    </source>
</evidence>
<feature type="transmembrane region" description="Helical" evidence="6">
    <location>
        <begin position="265"/>
        <end position="287"/>
    </location>
</feature>
<dbReference type="GO" id="GO:0016020">
    <property type="term" value="C:membrane"/>
    <property type="evidence" value="ECO:0007669"/>
    <property type="project" value="UniProtKB-SubCell"/>
</dbReference>
<evidence type="ECO:0000313" key="8">
    <source>
        <dbReference type="EMBL" id="OMJ89951.1"/>
    </source>
</evidence>
<dbReference type="InterPro" id="IPR020846">
    <property type="entry name" value="MFS_dom"/>
</dbReference>
<dbReference type="Proteomes" id="UP000187209">
    <property type="component" value="Unassembled WGS sequence"/>
</dbReference>
<evidence type="ECO:0000313" key="9">
    <source>
        <dbReference type="Proteomes" id="UP000187209"/>
    </source>
</evidence>
<dbReference type="InterPro" id="IPR011701">
    <property type="entry name" value="MFS"/>
</dbReference>
<dbReference type="PANTHER" id="PTHR23504:SF15">
    <property type="entry name" value="MAJOR FACILITATOR SUPERFAMILY (MFS) PROFILE DOMAIN-CONTAINING PROTEIN"/>
    <property type="match status" value="1"/>
</dbReference>